<dbReference type="PANTHER" id="PTHR48081:SF8">
    <property type="entry name" value="ALPHA_BETA HYDROLASE FOLD-3 DOMAIN-CONTAINING PROTEIN-RELATED"/>
    <property type="match status" value="1"/>
</dbReference>
<dbReference type="SUPFAM" id="SSF53474">
    <property type="entry name" value="alpha/beta-Hydrolases"/>
    <property type="match status" value="1"/>
</dbReference>
<proteinExistence type="predicted"/>
<keyword evidence="4" id="KW-1185">Reference proteome</keyword>
<dbReference type="Pfam" id="PF07859">
    <property type="entry name" value="Abhydrolase_3"/>
    <property type="match status" value="1"/>
</dbReference>
<dbReference type="Gene3D" id="3.40.50.1820">
    <property type="entry name" value="alpha/beta hydrolase"/>
    <property type="match status" value="1"/>
</dbReference>
<keyword evidence="1" id="KW-0378">Hydrolase</keyword>
<evidence type="ECO:0000259" key="2">
    <source>
        <dbReference type="Pfam" id="PF07859"/>
    </source>
</evidence>
<name>A0ABQ6A9K4_9PROT</name>
<evidence type="ECO:0000256" key="1">
    <source>
        <dbReference type="ARBA" id="ARBA00022801"/>
    </source>
</evidence>
<accession>A0ABQ6A9K4</accession>
<evidence type="ECO:0000313" key="4">
    <source>
        <dbReference type="Proteomes" id="UP001156641"/>
    </source>
</evidence>
<dbReference type="InterPro" id="IPR050300">
    <property type="entry name" value="GDXG_lipolytic_enzyme"/>
</dbReference>
<sequence length="314" mass="32849">MTDAAPHPYHQAIIDAYAAAGRPYFHQVTPPEARAMLRAGLAAAPAPVGLPVMAAVVDETIAGPNGPIGIRRYVPEGAVLGTCVYFHAGGWVIGDLDLADATCRRIAGAAQGEIISVDYRLAPEHPFPQPLDDAFAALQWAARERPGPLLVMGESAGGNLAAACAIRARAAGGPALAGQCLAYPVTDHDFGTGSYRDVGDKNWLLSTADMRWFWDNYCPPGTDRTDPLVSPLHVENPAGLPAALIVNGELDPLCDEGVAYAARIRNGGVLVVTRRDPGMVHGYLSAAGAIPLVAEALAEVAAWIKERLQIAAAA</sequence>
<evidence type="ECO:0000313" key="3">
    <source>
        <dbReference type="EMBL" id="GLR68243.1"/>
    </source>
</evidence>
<feature type="domain" description="Alpha/beta hydrolase fold-3" evidence="2">
    <location>
        <begin position="84"/>
        <end position="284"/>
    </location>
</feature>
<comment type="caution">
    <text evidence="3">The sequence shown here is derived from an EMBL/GenBank/DDBJ whole genome shotgun (WGS) entry which is preliminary data.</text>
</comment>
<organism evidence="3 4">
    <name type="scientific">Acidocella aquatica</name>
    <dbReference type="NCBI Taxonomy" id="1922313"/>
    <lineage>
        <taxon>Bacteria</taxon>
        <taxon>Pseudomonadati</taxon>
        <taxon>Pseudomonadota</taxon>
        <taxon>Alphaproteobacteria</taxon>
        <taxon>Acetobacterales</taxon>
        <taxon>Acidocellaceae</taxon>
        <taxon>Acidocella</taxon>
    </lineage>
</organism>
<dbReference type="RefSeq" id="WP_284259087.1">
    <property type="nucleotide sequence ID" value="NZ_BSOS01000086.1"/>
</dbReference>
<protein>
    <submittedName>
        <fullName evidence="3">Acetylhydrolase</fullName>
    </submittedName>
</protein>
<dbReference type="PANTHER" id="PTHR48081">
    <property type="entry name" value="AB HYDROLASE SUPERFAMILY PROTEIN C4A8.06C"/>
    <property type="match status" value="1"/>
</dbReference>
<gene>
    <name evidence="3" type="ORF">GCM10010909_29240</name>
</gene>
<reference evidence="4" key="1">
    <citation type="journal article" date="2019" name="Int. J. Syst. Evol. Microbiol.">
        <title>The Global Catalogue of Microorganisms (GCM) 10K type strain sequencing project: providing services to taxonomists for standard genome sequencing and annotation.</title>
        <authorList>
            <consortium name="The Broad Institute Genomics Platform"/>
            <consortium name="The Broad Institute Genome Sequencing Center for Infectious Disease"/>
            <person name="Wu L."/>
            <person name="Ma J."/>
        </authorList>
    </citation>
    <scope>NUCLEOTIDE SEQUENCE [LARGE SCALE GENOMIC DNA]</scope>
    <source>
        <strain evidence="4">NBRC 112502</strain>
    </source>
</reference>
<dbReference type="InterPro" id="IPR029058">
    <property type="entry name" value="AB_hydrolase_fold"/>
</dbReference>
<dbReference type="InterPro" id="IPR013094">
    <property type="entry name" value="AB_hydrolase_3"/>
</dbReference>
<dbReference type="EMBL" id="BSOS01000086">
    <property type="protein sequence ID" value="GLR68243.1"/>
    <property type="molecule type" value="Genomic_DNA"/>
</dbReference>
<dbReference type="Proteomes" id="UP001156641">
    <property type="component" value="Unassembled WGS sequence"/>
</dbReference>